<dbReference type="InterPro" id="IPR051398">
    <property type="entry name" value="Polysacch_Deacetylase"/>
</dbReference>
<evidence type="ECO:0000256" key="1">
    <source>
        <dbReference type="ARBA" id="ARBA00004613"/>
    </source>
</evidence>
<organism evidence="4 5">
    <name type="scientific">Lysinibacillus capsici</name>
    <dbReference type="NCBI Taxonomy" id="2115968"/>
    <lineage>
        <taxon>Bacteria</taxon>
        <taxon>Bacillati</taxon>
        <taxon>Bacillota</taxon>
        <taxon>Bacilli</taxon>
        <taxon>Bacillales</taxon>
        <taxon>Bacillaceae</taxon>
        <taxon>Lysinibacillus</taxon>
    </lineage>
</organism>
<name>A0ABY8KEW0_9BACI</name>
<gene>
    <name evidence="4" type="ORF">QBO96_18425</name>
</gene>
<evidence type="ECO:0000313" key="4">
    <source>
        <dbReference type="EMBL" id="WGF37670.1"/>
    </source>
</evidence>
<accession>A0ABY8KEW0</accession>
<protein>
    <submittedName>
        <fullName evidence="4">Polysaccharide deacetylase family protein</fullName>
    </submittedName>
</protein>
<keyword evidence="5" id="KW-1185">Reference proteome</keyword>
<dbReference type="Gene3D" id="3.20.20.370">
    <property type="entry name" value="Glycoside hydrolase/deacetylase"/>
    <property type="match status" value="1"/>
</dbReference>
<comment type="subcellular location">
    <subcellularLocation>
        <location evidence="1">Secreted</location>
    </subcellularLocation>
</comment>
<evidence type="ECO:0000313" key="5">
    <source>
        <dbReference type="Proteomes" id="UP001244564"/>
    </source>
</evidence>
<dbReference type="PANTHER" id="PTHR34216">
    <property type="match status" value="1"/>
</dbReference>
<dbReference type="Pfam" id="PF01522">
    <property type="entry name" value="Polysacc_deac_1"/>
    <property type="match status" value="1"/>
</dbReference>
<dbReference type="SUPFAM" id="SSF88713">
    <property type="entry name" value="Glycoside hydrolase/deacetylase"/>
    <property type="match status" value="1"/>
</dbReference>
<feature type="domain" description="NodB homology" evidence="3">
    <location>
        <begin position="49"/>
        <end position="248"/>
    </location>
</feature>
<dbReference type="PANTHER" id="PTHR34216:SF3">
    <property type="entry name" value="POLY-BETA-1,6-N-ACETYL-D-GLUCOSAMINE N-DEACETYLASE"/>
    <property type="match status" value="1"/>
</dbReference>
<dbReference type="Proteomes" id="UP001244564">
    <property type="component" value="Chromosome"/>
</dbReference>
<proteinExistence type="predicted"/>
<reference evidence="4 5" key="1">
    <citation type="submission" date="2023-04" db="EMBL/GenBank/DDBJ databases">
        <title>Genomic of Lysinibacillus capsici TSBLM.</title>
        <authorList>
            <person name="Hu X.S."/>
            <person name="Yu C.H."/>
        </authorList>
    </citation>
    <scope>NUCLEOTIDE SEQUENCE [LARGE SCALE GENOMIC DNA]</scope>
    <source>
        <strain evidence="4 5">TSBLM</strain>
    </source>
</reference>
<evidence type="ECO:0000256" key="2">
    <source>
        <dbReference type="ARBA" id="ARBA00022729"/>
    </source>
</evidence>
<evidence type="ECO:0000259" key="3">
    <source>
        <dbReference type="Pfam" id="PF01522"/>
    </source>
</evidence>
<dbReference type="InterPro" id="IPR011330">
    <property type="entry name" value="Glyco_hydro/deAcase_b/a-brl"/>
</dbReference>
<keyword evidence="2" id="KW-0732">Signal</keyword>
<sequence>MEDLVIMYHYVMEPEEWKGSVPISPSDFRKQVEWAKEHYEIIKPEDIHKQTQKPKCIISFDDATKDQYTNAFRILKELNVPGYFTIMSGPLIERKVPIFHLVHTVLSHFKEEQIWEEVFQQVNVTEIKNKSDIYSYEMNEYRRYVKYLFNFYWSEEQSRPYLERKVTSIYHTLENFIEEFYLSEREILEMDASGMSIGVHSVNHLPYERNPQGFYDKEIRGCKNYLEKLLNKDVKLYTPSFGGGEQSIQMQVELLPILIENGFILGFTTEKGFTDMRNGFWHKRIDCNQLILNGVV</sequence>
<dbReference type="RefSeq" id="WP_279493966.1">
    <property type="nucleotide sequence ID" value="NZ_CP122283.1"/>
</dbReference>
<dbReference type="InterPro" id="IPR002509">
    <property type="entry name" value="NODB_dom"/>
</dbReference>
<dbReference type="EMBL" id="CP122283">
    <property type="protein sequence ID" value="WGF37670.1"/>
    <property type="molecule type" value="Genomic_DNA"/>
</dbReference>